<gene>
    <name evidence="4" type="ORF">PY17X_0317600</name>
    <name evidence="3" type="ORF">PYYM_0317500</name>
</gene>
<accession>A0A077XZQ6</accession>
<evidence type="ECO:0000313" key="5">
    <source>
        <dbReference type="Proteomes" id="UP000072874"/>
    </source>
</evidence>
<dbReference type="VEuPathDB" id="PlasmoDB:PY17X_0317600"/>
<dbReference type="GeneID" id="3792347"/>
<reference evidence="5 6" key="1">
    <citation type="journal article" date="2014" name="BMC Biol.">
        <title>A comprehensive evaluation of rodent malaria parasite genomes and gene expression.</title>
        <authorList>
            <person name="Otto T.D."/>
            <person name="Bohme U."/>
            <person name="Jackson A.P."/>
            <person name="Hunt M."/>
            <person name="Franke-Fayard B."/>
            <person name="Hoeijmakers W.A."/>
            <person name="Religa A.A."/>
            <person name="Robertson L."/>
            <person name="Sanders M."/>
            <person name="Ogun S.A."/>
            <person name="Cunningham D."/>
            <person name="Erhart A."/>
            <person name="Billker O."/>
            <person name="Khan S.M."/>
            <person name="Stunnenberg H.G."/>
            <person name="Langhorne J."/>
            <person name="Holder A.A."/>
            <person name="Waters A.P."/>
            <person name="Newbold C.I."/>
            <person name="Pain A."/>
            <person name="Berriman M."/>
            <person name="Janse C.J."/>
        </authorList>
    </citation>
    <scope>NUCLEOTIDE SEQUENCE [LARGE SCALE GENOMIC DNA]</scope>
    <source>
        <strain evidence="4 5">17X</strain>
        <strain evidence="3 6">YM</strain>
    </source>
</reference>
<evidence type="ECO:0000313" key="4">
    <source>
        <dbReference type="EMBL" id="VTZ72677.1"/>
    </source>
</evidence>
<dbReference type="VEuPathDB" id="PlasmoDB:PY00799"/>
<sequence length="298" mass="34354">MNKGYIKTAFVLLSLIVYSSNRAIASESVPDVGNSNTVSKKNIASSNENREKGNLQACIDPEETEKATEIMDKAIYRLKHHDYLNNGYNYYFLREIKGSICFTKYGDNDIARFYLRIRNQNNYNKIVKMLYEAKDLYSLGSNDSKGKVIREYYPNLIMLQRSNQTRNTPPNKYNFSLSAIAEISENITIIANTSINVNDDINVNKKKKKKKTTAKSAELSKDHIDFDNAARQIVLRNMFTDFFGFIIKRESDHVSITYVEYNVRYNPCPKDLNISECKRCKGKSMLIIMRKILNTFNG</sequence>
<feature type="signal peptide" evidence="2">
    <location>
        <begin position="1"/>
        <end position="25"/>
    </location>
</feature>
<dbReference type="RefSeq" id="XP_727007.1">
    <property type="nucleotide sequence ID" value="XM_721914.1"/>
</dbReference>
<dbReference type="KEGG" id="pyo:PY17X_0317600"/>
<dbReference type="EMBL" id="LM993657">
    <property type="protein sequence ID" value="VTZ72677.1"/>
    <property type="molecule type" value="Genomic_DNA"/>
</dbReference>
<organism evidence="3 6">
    <name type="scientific">Plasmodium yoelii</name>
    <dbReference type="NCBI Taxonomy" id="5861"/>
    <lineage>
        <taxon>Eukaryota</taxon>
        <taxon>Sar</taxon>
        <taxon>Alveolata</taxon>
        <taxon>Apicomplexa</taxon>
        <taxon>Aconoidasida</taxon>
        <taxon>Haemosporida</taxon>
        <taxon>Plasmodiidae</taxon>
        <taxon>Plasmodium</taxon>
        <taxon>Plasmodium (Vinckeia)</taxon>
    </lineage>
</organism>
<evidence type="ECO:0000256" key="2">
    <source>
        <dbReference type="SAM" id="SignalP"/>
    </source>
</evidence>
<name>A0A077XZQ6_PLAYE</name>
<feature type="chain" id="PRO_5014501777" evidence="2">
    <location>
        <begin position="26"/>
        <end position="298"/>
    </location>
</feature>
<reference evidence="4" key="4">
    <citation type="submission" date="2019-05" db="EMBL/GenBank/DDBJ databases">
        <authorList>
            <consortium name="Pathogen Informatics"/>
        </authorList>
    </citation>
    <scope>NUCLEOTIDE SEQUENCE</scope>
    <source>
        <strain evidence="4">17X</strain>
    </source>
</reference>
<dbReference type="EMBL" id="LK934631">
    <property type="protein sequence ID" value="CDU16360.1"/>
    <property type="molecule type" value="Genomic_DNA"/>
</dbReference>
<dbReference type="AlphaFoldDB" id="A0A077XZQ6"/>
<protein>
    <submittedName>
        <fullName evidence="3">Fam-a protein</fullName>
    </submittedName>
</protein>
<feature type="region of interest" description="Disordered" evidence="1">
    <location>
        <begin position="28"/>
        <end position="49"/>
    </location>
</feature>
<evidence type="ECO:0000313" key="6">
    <source>
        <dbReference type="Proteomes" id="UP000072904"/>
    </source>
</evidence>
<reference evidence="3" key="2">
    <citation type="submission" date="2014-05" db="EMBL/GenBank/DDBJ databases">
        <authorList>
            <person name="Aslett A.Martin."/>
            <person name="De Silva Nishadi"/>
        </authorList>
    </citation>
    <scope>NUCLEOTIDE SEQUENCE</scope>
    <source>
        <strain evidence="3">YM</strain>
    </source>
</reference>
<dbReference type="Proteomes" id="UP000072874">
    <property type="component" value="Chromosome 3"/>
</dbReference>
<evidence type="ECO:0000256" key="1">
    <source>
        <dbReference type="SAM" id="MobiDB-lite"/>
    </source>
</evidence>
<dbReference type="OrthoDB" id="373238at2759"/>
<keyword evidence="2" id="KW-0732">Signal</keyword>
<reference evidence="4" key="3">
    <citation type="submission" date="2014-05" db="EMBL/GenBank/DDBJ databases">
        <authorList>
            <person name="Aslett M.A."/>
            <person name="De Silva N."/>
        </authorList>
    </citation>
    <scope>NUCLEOTIDE SEQUENCE</scope>
    <source>
        <strain evidence="4">17X</strain>
    </source>
</reference>
<proteinExistence type="predicted"/>
<dbReference type="InterPro" id="IPR006486">
    <property type="entry name" value="PYST_A"/>
</dbReference>
<dbReference type="Proteomes" id="UP000072904">
    <property type="component" value="Chromosome 3"/>
</dbReference>
<dbReference type="NCBIfam" id="TIGR01599">
    <property type="entry name" value="PYST-A"/>
    <property type="match status" value="1"/>
</dbReference>
<dbReference type="VEuPathDB" id="PlasmoDB:Py17XNL_000303741"/>
<feature type="compositionally biased region" description="Polar residues" evidence="1">
    <location>
        <begin position="33"/>
        <end position="47"/>
    </location>
</feature>
<evidence type="ECO:0000313" key="3">
    <source>
        <dbReference type="EMBL" id="CDU16360.1"/>
    </source>
</evidence>
<dbReference type="VEuPathDB" id="PlasmoDB:PYYM_0317500"/>